<dbReference type="PANTHER" id="PTHR30168">
    <property type="entry name" value="PUTATIVE MEMBRANE PROTEIN YPFJ"/>
    <property type="match status" value="1"/>
</dbReference>
<evidence type="ECO:0000313" key="8">
    <source>
        <dbReference type="Proteomes" id="UP000184290"/>
    </source>
</evidence>
<keyword evidence="4 6" id="KW-0472">Membrane</keyword>
<dbReference type="InterPro" id="IPR007343">
    <property type="entry name" value="Uncharacterised_pept_Zn_put"/>
</dbReference>
<feature type="compositionally biased region" description="Gly residues" evidence="5">
    <location>
        <begin position="17"/>
        <end position="26"/>
    </location>
</feature>
<evidence type="ECO:0000256" key="5">
    <source>
        <dbReference type="SAM" id="MobiDB-lite"/>
    </source>
</evidence>
<evidence type="ECO:0000313" key="7">
    <source>
        <dbReference type="EMBL" id="SHJ27909.1"/>
    </source>
</evidence>
<reference evidence="7 8" key="1">
    <citation type="submission" date="2016-11" db="EMBL/GenBank/DDBJ databases">
        <authorList>
            <person name="Varghese N."/>
            <person name="Submissions S."/>
        </authorList>
    </citation>
    <scope>NUCLEOTIDE SEQUENCE [LARGE SCALE GENOMIC DNA]</scope>
    <source>
        <strain evidence="7 8">DSM 21988</strain>
    </source>
</reference>
<feature type="region of interest" description="Disordered" evidence="5">
    <location>
        <begin position="1"/>
        <end position="26"/>
    </location>
</feature>
<evidence type="ECO:0000256" key="6">
    <source>
        <dbReference type="SAM" id="Phobius"/>
    </source>
</evidence>
<organism evidence="7 8">
    <name type="scientific">Aureimonas altamirensis DSM 21988</name>
    <dbReference type="NCBI Taxonomy" id="1121026"/>
    <lineage>
        <taxon>Bacteria</taxon>
        <taxon>Pseudomonadati</taxon>
        <taxon>Pseudomonadota</taxon>
        <taxon>Alphaproteobacteria</taxon>
        <taxon>Hyphomicrobiales</taxon>
        <taxon>Aurantimonadaceae</taxon>
        <taxon>Aureimonas</taxon>
    </lineage>
</organism>
<protein>
    <recommendedName>
        <fullName evidence="9">Neutral zinc metallopeptidase</fullName>
    </recommendedName>
</protein>
<comment type="caution">
    <text evidence="7">The sequence shown here is derived from an EMBL/GenBank/DDBJ whole genome shotgun (WGS) entry which is preliminary data.</text>
</comment>
<proteinExistence type="predicted"/>
<evidence type="ECO:0000256" key="4">
    <source>
        <dbReference type="ARBA" id="ARBA00023136"/>
    </source>
</evidence>
<feature type="transmembrane region" description="Helical" evidence="6">
    <location>
        <begin position="33"/>
        <end position="52"/>
    </location>
</feature>
<dbReference type="RefSeq" id="WP_060603006.1">
    <property type="nucleotide sequence ID" value="NZ_FQZC01000002.1"/>
</dbReference>
<dbReference type="Proteomes" id="UP000184290">
    <property type="component" value="Unassembled WGS sequence"/>
</dbReference>
<dbReference type="Pfam" id="PF04228">
    <property type="entry name" value="Zn_peptidase"/>
    <property type="match status" value="1"/>
</dbReference>
<accession>A0ABY1IK51</accession>
<dbReference type="PANTHER" id="PTHR30168:SF0">
    <property type="entry name" value="INNER MEMBRANE PROTEIN"/>
    <property type="match status" value="1"/>
</dbReference>
<gene>
    <name evidence="7" type="ORF">SAMN02745911_2258</name>
</gene>
<keyword evidence="3 6" id="KW-1133">Transmembrane helix</keyword>
<evidence type="ECO:0000256" key="2">
    <source>
        <dbReference type="ARBA" id="ARBA00022692"/>
    </source>
</evidence>
<dbReference type="EMBL" id="FQZC01000002">
    <property type="protein sequence ID" value="SHJ27909.1"/>
    <property type="molecule type" value="Genomic_DNA"/>
</dbReference>
<evidence type="ECO:0000256" key="3">
    <source>
        <dbReference type="ARBA" id="ARBA00022989"/>
    </source>
</evidence>
<comment type="subcellular location">
    <subcellularLocation>
        <location evidence="1">Membrane</location>
        <topology evidence="1">Single-pass membrane protein</topology>
    </subcellularLocation>
</comment>
<evidence type="ECO:0008006" key="9">
    <source>
        <dbReference type="Google" id="ProtNLM"/>
    </source>
</evidence>
<sequence>MQWKGRRQSTNVSDQRGSGGGFGGGGMRIPVRAGGGGGIGLLIIMAILWLGFGINPLALLGMDQGGGGGQSQVARGPGPQGTADETDDFVATVLADTEDVWNRRFSDAGETYPEPTLVMFSGSVSSACGQAGAATGPFYCPADQKVYIDLSFFRQLAGQLNSPGDFAQAYVIAHEVGHHVQNVTGILPRTTQMRRQMSQADANAVSVLVELQADCYAGIWAHDTYQAGFLEPGDIDEALNAASQIGDDTLQRRSQGTVVPDSFTHGTSAQRQQWFKRGYESGDMAACDTFEGRL</sequence>
<feature type="region of interest" description="Disordered" evidence="5">
    <location>
        <begin position="66"/>
        <end position="85"/>
    </location>
</feature>
<name>A0ABY1IK51_9HYPH</name>
<evidence type="ECO:0000256" key="1">
    <source>
        <dbReference type="ARBA" id="ARBA00004167"/>
    </source>
</evidence>
<keyword evidence="2 6" id="KW-0812">Transmembrane</keyword>
<keyword evidence="8" id="KW-1185">Reference proteome</keyword>